<evidence type="ECO:0000256" key="1">
    <source>
        <dbReference type="SAM" id="Coils"/>
    </source>
</evidence>
<feature type="compositionally biased region" description="Basic and acidic residues" evidence="2">
    <location>
        <begin position="635"/>
        <end position="644"/>
    </location>
</feature>
<feature type="compositionally biased region" description="Polar residues" evidence="2">
    <location>
        <begin position="650"/>
        <end position="669"/>
    </location>
</feature>
<name>A0A510NW56_TALPI</name>
<feature type="region of interest" description="Disordered" evidence="2">
    <location>
        <begin position="443"/>
        <end position="715"/>
    </location>
</feature>
<feature type="compositionally biased region" description="Acidic residues" evidence="2">
    <location>
        <begin position="980"/>
        <end position="989"/>
    </location>
</feature>
<organism evidence="4 5">
    <name type="scientific">Talaromyces pinophilus</name>
    <name type="common">Penicillium pinophilum</name>
    <dbReference type="NCBI Taxonomy" id="128442"/>
    <lineage>
        <taxon>Eukaryota</taxon>
        <taxon>Fungi</taxon>
        <taxon>Dikarya</taxon>
        <taxon>Ascomycota</taxon>
        <taxon>Pezizomycotina</taxon>
        <taxon>Eurotiomycetes</taxon>
        <taxon>Eurotiomycetidae</taxon>
        <taxon>Eurotiales</taxon>
        <taxon>Trichocomaceae</taxon>
        <taxon>Talaromyces</taxon>
        <taxon>Talaromyces sect. Talaromyces</taxon>
    </lineage>
</organism>
<evidence type="ECO:0000313" key="5">
    <source>
        <dbReference type="Proteomes" id="UP000053095"/>
    </source>
</evidence>
<evidence type="ECO:0000313" key="4">
    <source>
        <dbReference type="EMBL" id="GAM36492.1"/>
    </source>
</evidence>
<feature type="compositionally biased region" description="Low complexity" evidence="2">
    <location>
        <begin position="869"/>
        <end position="891"/>
    </location>
</feature>
<feature type="compositionally biased region" description="Polar residues" evidence="2">
    <location>
        <begin position="584"/>
        <end position="601"/>
    </location>
</feature>
<feature type="compositionally biased region" description="Polar residues" evidence="2">
    <location>
        <begin position="830"/>
        <end position="846"/>
    </location>
</feature>
<feature type="compositionally biased region" description="Polar residues" evidence="2">
    <location>
        <begin position="397"/>
        <end position="408"/>
    </location>
</feature>
<feature type="region of interest" description="Disordered" evidence="2">
    <location>
        <begin position="397"/>
        <end position="428"/>
    </location>
</feature>
<feature type="compositionally biased region" description="Polar residues" evidence="2">
    <location>
        <begin position="700"/>
        <end position="712"/>
    </location>
</feature>
<feature type="region of interest" description="Disordered" evidence="2">
    <location>
        <begin position="93"/>
        <end position="239"/>
    </location>
</feature>
<evidence type="ECO:0000259" key="3">
    <source>
        <dbReference type="Pfam" id="PF10650"/>
    </source>
</evidence>
<feature type="compositionally biased region" description="Polar residues" evidence="2">
    <location>
        <begin position="249"/>
        <end position="262"/>
    </location>
</feature>
<dbReference type="InterPro" id="IPR039278">
    <property type="entry name" value="Red1"/>
</dbReference>
<feature type="domain" description="Putative zinc-finger" evidence="3">
    <location>
        <begin position="1093"/>
        <end position="1114"/>
    </location>
</feature>
<feature type="compositionally biased region" description="Low complexity" evidence="2">
    <location>
        <begin position="806"/>
        <end position="821"/>
    </location>
</feature>
<dbReference type="PANTHER" id="PTHR21563:SF3">
    <property type="entry name" value="ZINC FINGER C3H1 DOMAIN-CONTAINING PROTEIN"/>
    <property type="match status" value="1"/>
</dbReference>
<feature type="compositionally biased region" description="Polar residues" evidence="2">
    <location>
        <begin position="513"/>
        <end position="531"/>
    </location>
</feature>
<feature type="compositionally biased region" description="Pro residues" evidence="2">
    <location>
        <begin position="485"/>
        <end position="497"/>
    </location>
</feature>
<dbReference type="Pfam" id="PF10650">
    <property type="entry name" value="zf-C3H1"/>
    <property type="match status" value="1"/>
</dbReference>
<protein>
    <recommendedName>
        <fullName evidence="3">Putative zinc-finger domain-containing protein</fullName>
    </recommendedName>
</protein>
<keyword evidence="5" id="KW-1185">Reference proteome</keyword>
<feature type="compositionally biased region" description="Basic residues" evidence="2">
    <location>
        <begin position="117"/>
        <end position="136"/>
    </location>
</feature>
<feature type="compositionally biased region" description="Low complexity" evidence="2">
    <location>
        <begin position="931"/>
        <end position="964"/>
    </location>
</feature>
<dbReference type="AlphaFoldDB" id="A0A510NW56"/>
<proteinExistence type="predicted"/>
<dbReference type="PANTHER" id="PTHR21563">
    <property type="entry name" value="ZINC FINGER C3H1 DOMAIN-CONTAINING PROTEIN"/>
    <property type="match status" value="1"/>
</dbReference>
<feature type="compositionally biased region" description="Acidic residues" evidence="2">
    <location>
        <begin position="563"/>
        <end position="579"/>
    </location>
</feature>
<feature type="compositionally biased region" description="Basic and acidic residues" evidence="2">
    <location>
        <begin position="548"/>
        <end position="560"/>
    </location>
</feature>
<sequence>MSQYPVPPSFDGQYNYAPPWPVHLPHDSSDPNQSGANFFAMNNAPIDFANFAGLPFGSVQLSGLEMAPNPTLMPYQPQQFAYDQTLMPFYGAFNGPFDGPNEPLHSAQEETAAKPSKPSKKKRKSLPIRRPSKSPKHPLLSYLYDTDREEGEVSDNSSHDLSRHRSRREMHSGKITPAGPEASFSRSQSALGTDTSLSRSQTPPRSNGANASMPANNSPPYNPPVTIGTTEPSQVRPKKVDASLVGNGNRKQSSHSQSTGKSPAQIRVMAQGALLSLAPHNIRFSELVKEDIDPTVLKQLYDDIGIKVTSAVPKLDVAKVKTTKPIIDKLDSGAIAQEKLPIASSASVSNVETKDLPISTSAKPLERKDVIARMLAEKAKKKATNVVADSTLDATTLRNESTSASNIEKATEVPKPQLSTQTKEKNKALSELARQRIEQLKKMGLRRQQSNPESSNVPSVPVSSISNTPIVKPEMTVPLHHPLPERPPVAPSSPKPLTPQHLELSPPSEPRDTSSPSIVENRPMSTSTPFKNSLGKRPRASDFDEPIPEIKKHSMNDRLVIDISEDESLDEEEDIEMSEASDPAVNTQPLKASDNTPPVTISRNASSASGTSQSRASELESLRQKNLEIQAMRRRIAELEEKNAKKTKSIPPSATVVGNCSPSPATINIETDENKSQLISDKAQTLEPPSEKPGPKRLQRSPSVQSLASMDNSDLDRIRQKLLRKRVIESGLPNLDAELMKFEAKLAEYKREEERLLSEIARSREERKRLGEELESLGMETEGLTLEELRAAKEDIEHGTAVEVGPEPQEIIPPESIPSSEALQAATAVVDTTQVPRIPSLQSNSPIPEPTLSERQEVSDVAEMEDSGLESSGSSMDESISSSASSSMGQDLESEPEHEAVEAPLESSIPVATEEAPAHDVSPVEAPQPATFTPTNVTSTETPTMNTDPAMDVDPAVDVSSAADGFNGFRESSVLSDNYEPPEPEDSDEAYSPKLSPKDIEEPEIEPAPQLMISNDADVTLTRKPQDFVVIASKGDALDNTLLGGDTVSKFSPYQSPLKYFKAYRYHPNYLENVKDGYRSLTYSHQINSEQPLCPYEAAGGVCNDATCDFQHWRDIVMPDDKILIDLGNQREGKTTEERDAYIEGLKDLINNMQRDQVNDFPTVANEIAAYRRRFLSDPSRILPL</sequence>
<gene>
    <name evidence="4" type="ORF">TCE0_018r05631</name>
</gene>
<accession>A0A510NW56</accession>
<feature type="region of interest" description="Disordered" evidence="2">
    <location>
        <begin position="244"/>
        <end position="263"/>
    </location>
</feature>
<keyword evidence="1" id="KW-0175">Coiled coil</keyword>
<dbReference type="InterPro" id="IPR019607">
    <property type="entry name" value="Putative_zinc-finger_domain"/>
</dbReference>
<feature type="compositionally biased region" description="Basic and acidic residues" evidence="2">
    <location>
        <begin position="617"/>
        <end position="626"/>
    </location>
</feature>
<dbReference type="GO" id="GO:0005634">
    <property type="term" value="C:nucleus"/>
    <property type="evidence" value="ECO:0007669"/>
    <property type="project" value="TreeGrafter"/>
</dbReference>
<feature type="coiled-coil region" evidence="1">
    <location>
        <begin position="732"/>
        <end position="780"/>
    </location>
</feature>
<dbReference type="GO" id="GO:0000178">
    <property type="term" value="C:exosome (RNase complex)"/>
    <property type="evidence" value="ECO:0007669"/>
    <property type="project" value="TreeGrafter"/>
</dbReference>
<reference evidence="5" key="1">
    <citation type="journal article" date="2015" name="Genome Announc.">
        <title>Draft genome sequence of Talaromyces cellulolyticus strain Y-94, a source of lignocellulosic biomass-degrading enzymes.</title>
        <authorList>
            <person name="Fujii T."/>
            <person name="Koike H."/>
            <person name="Sawayama S."/>
            <person name="Yano S."/>
            <person name="Inoue H."/>
        </authorList>
    </citation>
    <scope>NUCLEOTIDE SEQUENCE [LARGE SCALE GENOMIC DNA]</scope>
    <source>
        <strain evidence="5">Y-94</strain>
    </source>
</reference>
<feature type="compositionally biased region" description="Polar residues" evidence="2">
    <location>
        <begin position="184"/>
        <end position="219"/>
    </location>
</feature>
<dbReference type="EMBL" id="DF933814">
    <property type="protein sequence ID" value="GAM36492.1"/>
    <property type="molecule type" value="Genomic_DNA"/>
</dbReference>
<feature type="region of interest" description="Disordered" evidence="2">
    <location>
        <begin position="797"/>
        <end position="1006"/>
    </location>
</feature>
<evidence type="ECO:0000256" key="2">
    <source>
        <dbReference type="SAM" id="MobiDB-lite"/>
    </source>
</evidence>
<dbReference type="Proteomes" id="UP000053095">
    <property type="component" value="Unassembled WGS sequence"/>
</dbReference>
<feature type="compositionally biased region" description="Low complexity" evidence="2">
    <location>
        <begin position="450"/>
        <end position="467"/>
    </location>
</feature>
<feature type="compositionally biased region" description="Low complexity" evidence="2">
    <location>
        <begin position="602"/>
        <end position="616"/>
    </location>
</feature>